<feature type="domain" description="Helicase C-terminal" evidence="11">
    <location>
        <begin position="1588"/>
        <end position="1745"/>
    </location>
</feature>
<dbReference type="PANTHER" id="PTHR36498">
    <property type="entry name" value="TATA-BINDING PROTEIN-ASSOCIATED FACTOR 172"/>
    <property type="match status" value="1"/>
</dbReference>
<dbReference type="InterPro" id="IPR011989">
    <property type="entry name" value="ARM-like"/>
</dbReference>
<keyword evidence="5" id="KW-0347">Helicase</keyword>
<dbReference type="Gene3D" id="1.25.10.10">
    <property type="entry name" value="Leucine-rich Repeat Variant"/>
    <property type="match status" value="2"/>
</dbReference>
<gene>
    <name evidence="12" type="ORF">O3M35_002836</name>
</gene>
<dbReference type="InterPro" id="IPR044078">
    <property type="entry name" value="Mot1_ATP-bd"/>
</dbReference>
<dbReference type="SMART" id="SM00490">
    <property type="entry name" value="HELICc"/>
    <property type="match status" value="1"/>
</dbReference>
<feature type="compositionally biased region" description="Basic and acidic residues" evidence="9">
    <location>
        <begin position="220"/>
        <end position="229"/>
    </location>
</feature>
<dbReference type="PROSITE" id="PS51192">
    <property type="entry name" value="HELICASE_ATP_BIND_1"/>
    <property type="match status" value="1"/>
</dbReference>
<dbReference type="GO" id="GO:0016887">
    <property type="term" value="F:ATP hydrolysis activity"/>
    <property type="evidence" value="ECO:0007669"/>
    <property type="project" value="InterPro"/>
</dbReference>
<sequence length="1807" mass="202034">MSSRLDRLFLLLDTGSSAVTRRAAANQLGEVQRLYPHELHNLLRTVIPYLRSSSWDTRIAAGWAVEAILAKVPQWNPIANVTAQSTFNDTPGKLNCDTFNVNMILQNSAYLTASEGKEYEVPQQQNSEIVDLNKQRELLNADLGLGAAAQLGFDTNNLYTAEDLKITVKVEEETKRNVAEVVGLSCREVNRAKRKARQAILKQKSKEAASQQQQEDDDEPEKKRSKLLDGSDSYSELSNLPVPDNTNYWPPEVVDWPLDWFCSHLIADLFSPSWEVRHGAATAMRHFIKTQGRSGGKSADIPQAQMEEAHHKWLNDIALKLVCVLSLDRFGDYVCDQVVAPVRETSAQALGSVVNLLPGNHVMSLIKVLLQLIEQKDWETRHGGLLGIKYIFAVRQDLLESLLPISFQAVHGALSDTVDDVGAVAGAALTTAVSLMSSKYVDFGVSVLETLCKLVPEQDDLTPTSTTFVPLLAELLLLPNISQKLRTETLVNNLVLRLWSLLEHNNSSVRLAALKTLSCLPACRQHGLIANSWQSFLQPTLRHLYQRALVEHVPSVHKSVEESWRTVIIGSSLADILVATCPFVTGWLCLAMQSTRVPFENNLLIRAKPLSKETNSKCSKGSGLDYSTSSKCDLKQFIGGSETVLQATREANATHVRITAAKMLGFLSTYIVQPAPGIVYTPEMESPIDSYVKVITVYLDSKSALQRFVTGLVIAEWAITSPPDPPPPQLVSKLLQCLNESVYYDEIGVSYTRLLQDTKDFIASLKHYKIVDDTFNSSILTLDMMEEVIDTKILGLLSNAKLKPKLLESLHDRRKSLHNSICSTLSELNTLHVMTQAATAGALLLLGNLPEKLTPIVKPLMESIKREENEELQTISASRLAYLMEKCFDRNQCPNTKIITNLCNFLRSDPDFTPKIIEMPQNCDIQMKPSHRDSRVNSDVNAEIITLTKHQKTAERAILKRSNSTGCRGPGRPPISEVQLVELLGVEDQAQKNNRILRRGATLALEAITKRFGPKLPAVLPILWQNIVGTLFELVKITDPKEVTWNVKTAGDLIGVLQVLEITTPSIDISLLPQVMSTLPQLIILLSHPYPAVRHMASRCIAVLATVDSLPVMTAIVEKVIPLLSVSNDDNSRRGAVETIAVTMEKMKINIVPYILFLVVPLMGRMSDQKSDIRILATHTFADLIQLMPLDGGVPNPPQLGPQLLSLKATQKEFLEQLFNPSAIGDYKVPVPINAELRSYQQSGVNWLAFLNKYKLHGMLCDDMGLGKTLQSICILAGDHYYRQQKYKETKQEDCAPLPSLVICPPTLTGHWVFEVEKFLSKKYLNPLQYAGPPAERERLMKKQVKKHNLIVASYDIVRKDIDFFSSIHWNYCILDEGHVIKNGKTKSTIAIKQLRANHRLILSGTPIQNNVLELWSLFDFLMPGFLGSEKQFTARYSKPILASRDPKSSTKEQEAGILAMEALHRQVLPFVLRRMKEDVLKDLPPKITQDYYCDLSPLQKQLYEDFSKTQSHQRLSEAADSSHIFQALRYLQSVCNHPKLALTPKHPQYEKILQQLRTQDTDLSDIQHAAKFPALKQLLIDCGIGAPSDQNNTMVVNQHRALIFCQLKAMLDILENDFFKIHMPSVSYLRLDGSVAASLRHSVVTRFNNDPSIDVLILTTQVGGLGLNLTGADTVIFVEHDWSPMKDLQAMDRAHRIGQKKVVNVYRLITRATLEEKIMGLQKFKLMTANTVISAENAHLETMGTDKLLDLFSLDSNAKESNSSSPKKTGNSSSMKALLDTLPELWEHKDYEEEYDLSTFINNLRS</sequence>
<evidence type="ECO:0000259" key="10">
    <source>
        <dbReference type="PROSITE" id="PS51192"/>
    </source>
</evidence>
<evidence type="ECO:0000256" key="7">
    <source>
        <dbReference type="ARBA" id="ARBA00023125"/>
    </source>
</evidence>
<feature type="region of interest" description="Disordered" evidence="9">
    <location>
        <begin position="197"/>
        <end position="241"/>
    </location>
</feature>
<feature type="domain" description="Helicase ATP-binding" evidence="10">
    <location>
        <begin position="1249"/>
        <end position="1425"/>
    </location>
</feature>
<dbReference type="GO" id="GO:0005524">
    <property type="term" value="F:ATP binding"/>
    <property type="evidence" value="ECO:0007669"/>
    <property type="project" value="UniProtKB-KW"/>
</dbReference>
<dbReference type="InterPro" id="IPR001650">
    <property type="entry name" value="Helicase_C-like"/>
</dbReference>
<evidence type="ECO:0000256" key="1">
    <source>
        <dbReference type="ARBA" id="ARBA00004123"/>
    </source>
</evidence>
<dbReference type="PANTHER" id="PTHR36498:SF1">
    <property type="entry name" value="TATA-BINDING PROTEIN-ASSOCIATED FACTOR 172"/>
    <property type="match status" value="1"/>
</dbReference>
<dbReference type="GO" id="GO:0003677">
    <property type="term" value="F:DNA binding"/>
    <property type="evidence" value="ECO:0007669"/>
    <property type="project" value="UniProtKB-KW"/>
</dbReference>
<dbReference type="InterPro" id="IPR027417">
    <property type="entry name" value="P-loop_NTPase"/>
</dbReference>
<dbReference type="InterPro" id="IPR016024">
    <property type="entry name" value="ARM-type_fold"/>
</dbReference>
<keyword evidence="6" id="KW-0067">ATP-binding</keyword>
<dbReference type="InterPro" id="IPR044972">
    <property type="entry name" value="Mot1"/>
</dbReference>
<dbReference type="CDD" id="cd18793">
    <property type="entry name" value="SF2_C_SNF"/>
    <property type="match status" value="1"/>
</dbReference>
<dbReference type="Gene3D" id="3.40.50.10810">
    <property type="entry name" value="Tandem AAA-ATPase domain"/>
    <property type="match status" value="1"/>
</dbReference>
<evidence type="ECO:0000256" key="8">
    <source>
        <dbReference type="ARBA" id="ARBA00023242"/>
    </source>
</evidence>
<dbReference type="GO" id="GO:0005634">
    <property type="term" value="C:nucleus"/>
    <property type="evidence" value="ECO:0007669"/>
    <property type="project" value="UniProtKB-SubCell"/>
</dbReference>
<proteinExistence type="predicted"/>
<dbReference type="EMBL" id="JAPXFL010000011">
    <property type="protein sequence ID" value="KAK9499893.1"/>
    <property type="molecule type" value="Genomic_DNA"/>
</dbReference>
<dbReference type="SUPFAM" id="SSF52540">
    <property type="entry name" value="P-loop containing nucleoside triphosphate hydrolases"/>
    <property type="match status" value="2"/>
</dbReference>
<keyword evidence="13" id="KW-1185">Reference proteome</keyword>
<keyword evidence="2" id="KW-0677">Repeat</keyword>
<dbReference type="SUPFAM" id="SSF48371">
    <property type="entry name" value="ARM repeat"/>
    <property type="match status" value="1"/>
</dbReference>
<protein>
    <recommendedName>
        <fullName evidence="14">TATA-binding protein-associated factor 172</fullName>
    </recommendedName>
</protein>
<dbReference type="Pfam" id="PF12054">
    <property type="entry name" value="DUF3535"/>
    <property type="match status" value="1"/>
</dbReference>
<dbReference type="FunFam" id="3.40.50.10810:FF:000009">
    <property type="entry name" value="B-TFIID TATA-box-binding protein-associated factor 1"/>
    <property type="match status" value="1"/>
</dbReference>
<dbReference type="GO" id="GO:0017025">
    <property type="term" value="F:TBP-class protein binding"/>
    <property type="evidence" value="ECO:0007669"/>
    <property type="project" value="InterPro"/>
</dbReference>
<keyword evidence="7" id="KW-0238">DNA-binding</keyword>
<evidence type="ECO:0000256" key="2">
    <source>
        <dbReference type="ARBA" id="ARBA00022737"/>
    </source>
</evidence>
<evidence type="ECO:0000256" key="9">
    <source>
        <dbReference type="SAM" id="MobiDB-lite"/>
    </source>
</evidence>
<dbReference type="SMART" id="SM00487">
    <property type="entry name" value="DEXDc"/>
    <property type="match status" value="1"/>
</dbReference>
<accession>A0AAW1CST7</accession>
<name>A0AAW1CST7_9HEMI</name>
<dbReference type="InterPro" id="IPR014001">
    <property type="entry name" value="Helicase_ATP-bd"/>
</dbReference>
<dbReference type="Gene3D" id="3.40.50.300">
    <property type="entry name" value="P-loop containing nucleotide triphosphate hydrolases"/>
    <property type="match status" value="1"/>
</dbReference>
<dbReference type="Proteomes" id="UP001461498">
    <property type="component" value="Unassembled WGS sequence"/>
</dbReference>
<evidence type="ECO:0000256" key="5">
    <source>
        <dbReference type="ARBA" id="ARBA00022806"/>
    </source>
</evidence>
<evidence type="ECO:0000313" key="12">
    <source>
        <dbReference type="EMBL" id="KAK9499893.1"/>
    </source>
</evidence>
<keyword evidence="4" id="KW-0378">Hydrolase</keyword>
<dbReference type="InterPro" id="IPR022707">
    <property type="entry name" value="Mot1_central_dom"/>
</dbReference>
<evidence type="ECO:0000313" key="13">
    <source>
        <dbReference type="Proteomes" id="UP001461498"/>
    </source>
</evidence>
<dbReference type="Pfam" id="PF00271">
    <property type="entry name" value="Helicase_C"/>
    <property type="match status" value="1"/>
</dbReference>
<keyword evidence="8" id="KW-0539">Nucleus</keyword>
<comment type="caution">
    <text evidence="12">The sequence shown here is derived from an EMBL/GenBank/DDBJ whole genome shotgun (WGS) entry which is preliminary data.</text>
</comment>
<dbReference type="PROSITE" id="PS51194">
    <property type="entry name" value="HELICASE_CTER"/>
    <property type="match status" value="1"/>
</dbReference>
<evidence type="ECO:0000256" key="3">
    <source>
        <dbReference type="ARBA" id="ARBA00022741"/>
    </source>
</evidence>
<keyword evidence="3" id="KW-0547">Nucleotide-binding</keyword>
<organism evidence="12 13">
    <name type="scientific">Rhynocoris fuscipes</name>
    <dbReference type="NCBI Taxonomy" id="488301"/>
    <lineage>
        <taxon>Eukaryota</taxon>
        <taxon>Metazoa</taxon>
        <taxon>Ecdysozoa</taxon>
        <taxon>Arthropoda</taxon>
        <taxon>Hexapoda</taxon>
        <taxon>Insecta</taxon>
        <taxon>Pterygota</taxon>
        <taxon>Neoptera</taxon>
        <taxon>Paraneoptera</taxon>
        <taxon>Hemiptera</taxon>
        <taxon>Heteroptera</taxon>
        <taxon>Panheteroptera</taxon>
        <taxon>Cimicomorpha</taxon>
        <taxon>Reduviidae</taxon>
        <taxon>Harpactorinae</taxon>
        <taxon>Harpactorini</taxon>
        <taxon>Rhynocoris</taxon>
    </lineage>
</organism>
<evidence type="ECO:0000259" key="11">
    <source>
        <dbReference type="PROSITE" id="PS51194"/>
    </source>
</evidence>
<evidence type="ECO:0008006" key="14">
    <source>
        <dbReference type="Google" id="ProtNLM"/>
    </source>
</evidence>
<dbReference type="GO" id="GO:0004386">
    <property type="term" value="F:helicase activity"/>
    <property type="evidence" value="ECO:0007669"/>
    <property type="project" value="UniProtKB-KW"/>
</dbReference>
<dbReference type="CDD" id="cd17999">
    <property type="entry name" value="DEXHc_Mot1"/>
    <property type="match status" value="1"/>
</dbReference>
<evidence type="ECO:0000256" key="4">
    <source>
        <dbReference type="ARBA" id="ARBA00022801"/>
    </source>
</evidence>
<feature type="compositionally biased region" description="Polar residues" evidence="9">
    <location>
        <begin position="232"/>
        <end position="241"/>
    </location>
</feature>
<comment type="subcellular location">
    <subcellularLocation>
        <location evidence="1">Nucleus</location>
    </subcellularLocation>
</comment>
<evidence type="ECO:0000256" key="6">
    <source>
        <dbReference type="ARBA" id="ARBA00022840"/>
    </source>
</evidence>
<dbReference type="InterPro" id="IPR038718">
    <property type="entry name" value="SNF2-like_sf"/>
</dbReference>
<dbReference type="Pfam" id="PF00176">
    <property type="entry name" value="SNF2-rel_dom"/>
    <property type="match status" value="1"/>
</dbReference>
<dbReference type="FunFam" id="3.40.50.300:FF:000428">
    <property type="entry name" value="TATA-binding protein-associated factor 172"/>
    <property type="match status" value="1"/>
</dbReference>
<dbReference type="InterPro" id="IPR049730">
    <property type="entry name" value="SNF2/RAD54-like_C"/>
</dbReference>
<reference evidence="12 13" key="1">
    <citation type="submission" date="2022-12" db="EMBL/GenBank/DDBJ databases">
        <title>Chromosome-level genome assembly of true bugs.</title>
        <authorList>
            <person name="Ma L."/>
            <person name="Li H."/>
        </authorList>
    </citation>
    <scope>NUCLEOTIDE SEQUENCE [LARGE SCALE GENOMIC DNA]</scope>
    <source>
        <strain evidence="12">Lab_2022b</strain>
    </source>
</reference>
<dbReference type="InterPro" id="IPR000330">
    <property type="entry name" value="SNF2_N"/>
</dbReference>